<evidence type="ECO:0000259" key="8">
    <source>
        <dbReference type="PROSITE" id="PS51379"/>
    </source>
</evidence>
<dbReference type="PROSITE" id="PS00198">
    <property type="entry name" value="4FE4S_FER_1"/>
    <property type="match status" value="2"/>
</dbReference>
<feature type="domain" description="4Fe-4S ferredoxin-type" evidence="8">
    <location>
        <begin position="262"/>
        <end position="293"/>
    </location>
</feature>
<keyword evidence="1" id="KW-0813">Transport</keyword>
<organism evidence="9">
    <name type="scientific">Caldithrix abyssi</name>
    <dbReference type="NCBI Taxonomy" id="187145"/>
    <lineage>
        <taxon>Bacteria</taxon>
        <taxon>Pseudomonadati</taxon>
        <taxon>Calditrichota</taxon>
        <taxon>Calditrichia</taxon>
        <taxon>Calditrichales</taxon>
        <taxon>Calditrichaceae</taxon>
        <taxon>Caldithrix</taxon>
    </lineage>
</organism>
<dbReference type="InterPro" id="IPR017896">
    <property type="entry name" value="4Fe4S_Fe-S-bd"/>
</dbReference>
<evidence type="ECO:0000313" key="9">
    <source>
        <dbReference type="EMBL" id="HGY54704.1"/>
    </source>
</evidence>
<keyword evidence="5" id="KW-0408">Iron</keyword>
<dbReference type="Pfam" id="PF00037">
    <property type="entry name" value="Fer4"/>
    <property type="match status" value="1"/>
</dbReference>
<dbReference type="InterPro" id="IPR017900">
    <property type="entry name" value="4Fe4S_Fe_S_CS"/>
</dbReference>
<evidence type="ECO:0000256" key="6">
    <source>
        <dbReference type="ARBA" id="ARBA00023014"/>
    </source>
</evidence>
<dbReference type="PROSITE" id="PS51379">
    <property type="entry name" value="4FE4S_FER_2"/>
    <property type="match status" value="4"/>
</dbReference>
<reference evidence="9" key="1">
    <citation type="journal article" date="2020" name="mSystems">
        <title>Genome- and Community-Level Interaction Insights into Carbon Utilization and Element Cycling Functions of Hydrothermarchaeota in Hydrothermal Sediment.</title>
        <authorList>
            <person name="Zhou Z."/>
            <person name="Liu Y."/>
            <person name="Xu W."/>
            <person name="Pan J."/>
            <person name="Luo Z.H."/>
            <person name="Li M."/>
        </authorList>
    </citation>
    <scope>NUCLEOTIDE SEQUENCE [LARGE SCALE GENOMIC DNA]</scope>
    <source>
        <strain evidence="9">HyVt-577</strain>
    </source>
</reference>
<dbReference type="GO" id="GO:0005886">
    <property type="term" value="C:plasma membrane"/>
    <property type="evidence" value="ECO:0007669"/>
    <property type="project" value="TreeGrafter"/>
</dbReference>
<evidence type="ECO:0000256" key="4">
    <source>
        <dbReference type="ARBA" id="ARBA00022982"/>
    </source>
</evidence>
<evidence type="ECO:0000256" key="2">
    <source>
        <dbReference type="ARBA" id="ARBA00022485"/>
    </source>
</evidence>
<keyword evidence="7" id="KW-0812">Transmembrane</keyword>
<evidence type="ECO:0000256" key="5">
    <source>
        <dbReference type="ARBA" id="ARBA00023004"/>
    </source>
</evidence>
<keyword evidence="3" id="KW-0479">Metal-binding</keyword>
<dbReference type="GO" id="GO:0051539">
    <property type="term" value="F:4 iron, 4 sulfur cluster binding"/>
    <property type="evidence" value="ECO:0007669"/>
    <property type="project" value="UniProtKB-KW"/>
</dbReference>
<name>A0A7V4TYI6_CALAY</name>
<comment type="caution">
    <text evidence="9">The sequence shown here is derived from an EMBL/GenBank/DDBJ whole genome shotgun (WGS) entry which is preliminary data.</text>
</comment>
<feature type="transmembrane region" description="Helical" evidence="7">
    <location>
        <begin position="59"/>
        <end position="89"/>
    </location>
</feature>
<keyword evidence="4" id="KW-0249">Electron transport</keyword>
<protein>
    <submittedName>
        <fullName evidence="9">4Fe-4S binding protein</fullName>
    </submittedName>
</protein>
<evidence type="ECO:0000256" key="1">
    <source>
        <dbReference type="ARBA" id="ARBA00022448"/>
    </source>
</evidence>
<feature type="transmembrane region" description="Helical" evidence="7">
    <location>
        <begin position="189"/>
        <end position="207"/>
    </location>
</feature>
<dbReference type="CDD" id="cd16373">
    <property type="entry name" value="DMSOR_beta_like"/>
    <property type="match status" value="1"/>
</dbReference>
<dbReference type="PANTHER" id="PTHR30176:SF3">
    <property type="entry name" value="FERREDOXIN-TYPE PROTEIN NAPH"/>
    <property type="match status" value="1"/>
</dbReference>
<dbReference type="PANTHER" id="PTHR30176">
    <property type="entry name" value="FERREDOXIN-TYPE PROTEIN NAPH"/>
    <property type="match status" value="1"/>
</dbReference>
<dbReference type="Proteomes" id="UP000885779">
    <property type="component" value="Unassembled WGS sequence"/>
</dbReference>
<dbReference type="Gene3D" id="3.30.70.20">
    <property type="match status" value="2"/>
</dbReference>
<sequence length="515" mass="59171">MVKARKVSQILFLLFFVFLFLQARYPYEEVGVSSDIGLRFSPLIPLFDFIDTWVLSWRFWPALVILLFTPFFGRFFCGWICPLGTTLDITDKIVKSPSNKTAGKWQKWRYLKYALLIAFILLALFGINAWGYFDPLALFNRMLTIIFYPLFTLIGENTLLRLSEISILETPAYFLYDSFKEWIMPENQAFYQQVFWIGLLVVFVLGMEKVTRRFWCRHLCPAGALLGFLSQFRFYERIVGPACPVCNQCQTECKMNAIPADDVGKTDKTECIECFNCAEVCPEKISAITYQWRWKPYHSAVDYNRRQFLATSAASLAVVGLLNIGLQNKDNKDRAIRPPGALPEEQFQERCIRCMECVRICASNGGCLQPDHIRNDLLDLWLPVAVMRGGYCEYNCNLCGQVCPTEAILPLPLEEKKKLPMGLAHFDKNICIPYDRNEDCIVCEEHCPLPDKAIKFNVKDVLLADGTTRKVKYPYVIKELCIGCGICEDKCPLVGKPGIFVNTKNQRRMRKSDLV</sequence>
<gene>
    <name evidence="9" type="ORF">ENK44_03290</name>
</gene>
<keyword evidence="7" id="KW-1133">Transmembrane helix</keyword>
<keyword evidence="7" id="KW-0472">Membrane</keyword>
<keyword evidence="2" id="KW-0004">4Fe-4S</keyword>
<dbReference type="Pfam" id="PF12801">
    <property type="entry name" value="Fer4_5"/>
    <property type="match status" value="2"/>
</dbReference>
<dbReference type="EMBL" id="DRQG01000027">
    <property type="protein sequence ID" value="HGY54704.1"/>
    <property type="molecule type" value="Genomic_DNA"/>
</dbReference>
<dbReference type="AlphaFoldDB" id="A0A7V4TYI6"/>
<proteinExistence type="predicted"/>
<feature type="domain" description="4Fe-4S ferredoxin-type" evidence="8">
    <location>
        <begin position="383"/>
        <end position="414"/>
    </location>
</feature>
<feature type="domain" description="4Fe-4S ferredoxin-type" evidence="8">
    <location>
        <begin position="342"/>
        <end position="373"/>
    </location>
</feature>
<feature type="transmembrane region" description="Helical" evidence="7">
    <location>
        <begin position="110"/>
        <end position="133"/>
    </location>
</feature>
<accession>A0A7V4TYI6</accession>
<dbReference type="GO" id="GO:0046872">
    <property type="term" value="F:metal ion binding"/>
    <property type="evidence" value="ECO:0007669"/>
    <property type="project" value="UniProtKB-KW"/>
</dbReference>
<evidence type="ECO:0000256" key="7">
    <source>
        <dbReference type="SAM" id="Phobius"/>
    </source>
</evidence>
<keyword evidence="6" id="KW-0411">Iron-sulfur</keyword>
<feature type="domain" description="4Fe-4S ferredoxin-type" evidence="8">
    <location>
        <begin position="472"/>
        <end position="492"/>
    </location>
</feature>
<dbReference type="SUPFAM" id="SSF54862">
    <property type="entry name" value="4Fe-4S ferredoxins"/>
    <property type="match status" value="2"/>
</dbReference>
<dbReference type="InterPro" id="IPR051684">
    <property type="entry name" value="Electron_Trans/Redox"/>
</dbReference>
<evidence type="ECO:0000256" key="3">
    <source>
        <dbReference type="ARBA" id="ARBA00022723"/>
    </source>
</evidence>